<proteinExistence type="predicted"/>
<comment type="caution">
    <text evidence="1">The sequence shown here is derived from an EMBL/GenBank/DDBJ whole genome shotgun (WGS) entry which is preliminary data.</text>
</comment>
<sequence>MRVPFLHCAPLVSIHPAKRHPLLSLVVQMAGDFIRFAPS</sequence>
<accession>A0ABN0RXZ1</accession>
<evidence type="ECO:0008006" key="3">
    <source>
        <dbReference type="Google" id="ProtNLM"/>
    </source>
</evidence>
<reference evidence="1 2" key="1">
    <citation type="submission" date="2014-02" db="EMBL/GenBank/DDBJ databases">
        <title>Whole Genome Sequencing Of Bordetella Holmesii, An Emerging Opportunistic Infection Of Humans.</title>
        <authorList>
            <person name="Tettelin H."/>
            <person name="Hooven T.A."/>
            <person name="Hine E."/>
            <person name="Su Q."/>
            <person name="Huard R.C."/>
            <person name="Della-Latta P."/>
            <person name="Daugherty S.C."/>
            <person name="Agrawal S."/>
            <person name="Sengamalay N."/>
            <person name="Tallon L.J."/>
            <person name="Sadzewicz L."/>
            <person name="Whittier S."/>
            <person name="Fraser C.M."/>
            <person name="Ratner A.J."/>
        </authorList>
    </citation>
    <scope>NUCLEOTIDE SEQUENCE [LARGE SCALE GENOMIC DNA]</scope>
    <source>
        <strain evidence="1 2">1058</strain>
    </source>
</reference>
<evidence type="ECO:0000313" key="2">
    <source>
        <dbReference type="Proteomes" id="UP000023104"/>
    </source>
</evidence>
<protein>
    <recommendedName>
        <fullName evidence="3">N-acetyltransferase YedL</fullName>
    </recommendedName>
</protein>
<evidence type="ECO:0000313" key="1">
    <source>
        <dbReference type="EMBL" id="EXX94112.1"/>
    </source>
</evidence>
<dbReference type="EMBL" id="JDTF01000004">
    <property type="protein sequence ID" value="EXX94112.1"/>
    <property type="molecule type" value="Genomic_DNA"/>
</dbReference>
<gene>
    <name evidence="1" type="ORF">D559_1521</name>
</gene>
<organism evidence="1 2">
    <name type="scientific">Bordetella holmesii 1058</name>
    <dbReference type="NCBI Taxonomy" id="1247648"/>
    <lineage>
        <taxon>Bacteria</taxon>
        <taxon>Pseudomonadati</taxon>
        <taxon>Pseudomonadota</taxon>
        <taxon>Betaproteobacteria</taxon>
        <taxon>Burkholderiales</taxon>
        <taxon>Alcaligenaceae</taxon>
        <taxon>Bordetella</taxon>
    </lineage>
</organism>
<keyword evidence="2" id="KW-1185">Reference proteome</keyword>
<dbReference type="Proteomes" id="UP000023104">
    <property type="component" value="Unassembled WGS sequence"/>
</dbReference>
<name>A0ABN0RXZ1_9BORD</name>